<evidence type="ECO:0000313" key="6">
    <source>
        <dbReference type="EMBL" id="KAF6744231.1"/>
    </source>
</evidence>
<dbReference type="CDD" id="cd02340">
    <property type="entry name" value="ZZ_NBR1_like"/>
    <property type="match status" value="1"/>
</dbReference>
<evidence type="ECO:0000313" key="7">
    <source>
        <dbReference type="Proteomes" id="UP000521943"/>
    </source>
</evidence>
<proteinExistence type="predicted"/>
<evidence type="ECO:0000259" key="5">
    <source>
        <dbReference type="PROSITE" id="PS50135"/>
    </source>
</evidence>
<accession>A0A8H6LWY6</accession>
<evidence type="ECO:0000256" key="1">
    <source>
        <dbReference type="ARBA" id="ARBA00022723"/>
    </source>
</evidence>
<feature type="domain" description="ZZ-type" evidence="5">
    <location>
        <begin position="127"/>
        <end position="182"/>
    </location>
</feature>
<dbReference type="AlphaFoldDB" id="A0A8H6LWY6"/>
<dbReference type="InterPro" id="IPR052260">
    <property type="entry name" value="Autophagy_Rcpt_SigReg"/>
</dbReference>
<evidence type="ECO:0000256" key="2">
    <source>
        <dbReference type="ARBA" id="ARBA00022771"/>
    </source>
</evidence>
<dbReference type="SMART" id="SM00291">
    <property type="entry name" value="ZnF_ZZ"/>
    <property type="match status" value="2"/>
</dbReference>
<dbReference type="InterPro" id="IPR000433">
    <property type="entry name" value="Znf_ZZ"/>
</dbReference>
<keyword evidence="7" id="KW-1185">Reference proteome</keyword>
<comment type="caution">
    <text evidence="6">The sequence shown here is derived from an EMBL/GenBank/DDBJ whole genome shotgun (WGS) entry which is preliminary data.</text>
</comment>
<name>A0A8H6LWY6_9AGAR</name>
<dbReference type="GO" id="GO:0008270">
    <property type="term" value="F:zinc ion binding"/>
    <property type="evidence" value="ECO:0007669"/>
    <property type="project" value="UniProtKB-KW"/>
</dbReference>
<keyword evidence="2 4" id="KW-0863">Zinc-finger</keyword>
<dbReference type="Pfam" id="PF00569">
    <property type="entry name" value="ZZ"/>
    <property type="match status" value="2"/>
</dbReference>
<dbReference type="Proteomes" id="UP000521943">
    <property type="component" value="Unassembled WGS sequence"/>
</dbReference>
<organism evidence="6 7">
    <name type="scientific">Ephemerocybe angulata</name>
    <dbReference type="NCBI Taxonomy" id="980116"/>
    <lineage>
        <taxon>Eukaryota</taxon>
        <taxon>Fungi</taxon>
        <taxon>Dikarya</taxon>
        <taxon>Basidiomycota</taxon>
        <taxon>Agaricomycotina</taxon>
        <taxon>Agaricomycetes</taxon>
        <taxon>Agaricomycetidae</taxon>
        <taxon>Agaricales</taxon>
        <taxon>Agaricineae</taxon>
        <taxon>Psathyrellaceae</taxon>
        <taxon>Ephemerocybe</taxon>
    </lineage>
</organism>
<dbReference type="OrthoDB" id="661148at2759"/>
<gene>
    <name evidence="6" type="ORF">DFP72DRAFT_1078938</name>
</gene>
<protein>
    <recommendedName>
        <fullName evidence="5">ZZ-type domain-containing protein</fullName>
    </recommendedName>
</protein>
<dbReference type="PROSITE" id="PS50135">
    <property type="entry name" value="ZF_ZZ_2"/>
    <property type="match status" value="1"/>
</dbReference>
<keyword evidence="3" id="KW-0862">Zinc</keyword>
<reference evidence="6 7" key="1">
    <citation type="submission" date="2020-07" db="EMBL/GenBank/DDBJ databases">
        <title>Comparative genomics of pyrophilous fungi reveals a link between fire events and developmental genes.</title>
        <authorList>
            <consortium name="DOE Joint Genome Institute"/>
            <person name="Steindorff A.S."/>
            <person name="Carver A."/>
            <person name="Calhoun S."/>
            <person name="Stillman K."/>
            <person name="Liu H."/>
            <person name="Lipzen A."/>
            <person name="Pangilinan J."/>
            <person name="Labutti K."/>
            <person name="Bruns T.D."/>
            <person name="Grigoriev I.V."/>
        </authorList>
    </citation>
    <scope>NUCLEOTIDE SEQUENCE [LARGE SCALE GENOMIC DNA]</scope>
    <source>
        <strain evidence="6 7">CBS 144469</strain>
    </source>
</reference>
<dbReference type="PANTHER" id="PTHR15090:SF8">
    <property type="entry name" value="ZZ-TYPE ZINC FINGER-CONTAINING PROTEIN"/>
    <property type="match status" value="1"/>
</dbReference>
<dbReference type="SUPFAM" id="SSF57850">
    <property type="entry name" value="RING/U-box"/>
    <property type="match status" value="2"/>
</dbReference>
<dbReference type="PROSITE" id="PS01357">
    <property type="entry name" value="ZF_ZZ_1"/>
    <property type="match status" value="1"/>
</dbReference>
<dbReference type="InterPro" id="IPR043145">
    <property type="entry name" value="Znf_ZZ_sf"/>
</dbReference>
<dbReference type="EMBL" id="JACGCI010000125">
    <property type="protein sequence ID" value="KAF6744231.1"/>
    <property type="molecule type" value="Genomic_DNA"/>
</dbReference>
<keyword evidence="1" id="KW-0479">Metal-binding</keyword>
<sequence length="196" mass="22063">MSHVTAARRPSWIRHKCLDCPDYDLCTHCIKEDMAAEKHNPFHESFEIHEPGRVIVHPVFDGNRHAPSSAAEASAATPFIHSTNAAIAQISTLARGASRLPEQHPKHSFVKMEKDQLIRRDPVHRKAHFARCDACSKTIHGVRYKCMHPDCPDFDLCNRCEAMPIPVHPESHPLLRVKIRNPDVVIPTVSESEGPL</sequence>
<evidence type="ECO:0000256" key="4">
    <source>
        <dbReference type="PROSITE-ProRule" id="PRU00228"/>
    </source>
</evidence>
<dbReference type="PANTHER" id="PTHR15090">
    <property type="entry name" value="SEQUESTOSOME 1-RELATED"/>
    <property type="match status" value="1"/>
</dbReference>
<evidence type="ECO:0000256" key="3">
    <source>
        <dbReference type="ARBA" id="ARBA00022833"/>
    </source>
</evidence>
<dbReference type="Gene3D" id="3.30.60.90">
    <property type="match status" value="2"/>
</dbReference>